<accession>A0A2A2FAZ7</accession>
<feature type="transmembrane region" description="Helical" evidence="1">
    <location>
        <begin position="469"/>
        <end position="494"/>
    </location>
</feature>
<proteinExistence type="predicted"/>
<dbReference type="OrthoDB" id="3314392at2"/>
<dbReference type="GO" id="GO:1902604">
    <property type="term" value="P:p-aminobenzoyl-glutamate transmembrane transport"/>
    <property type="evidence" value="ECO:0007669"/>
    <property type="project" value="InterPro"/>
</dbReference>
<gene>
    <name evidence="2" type="ORF">CK501_01515</name>
</gene>
<keyword evidence="3" id="KW-1185">Reference proteome</keyword>
<protein>
    <submittedName>
        <fullName evidence="2">Aminobenzoyl-glutamate transporter</fullName>
    </submittedName>
</protein>
<sequence>MKPAISSTRWLDRIERAGNALPHPVTLFAMALGLVMVLSQVAAWAGWSVRKPAGAAGEGELVQARGLLESDGLWWLLSHLVDNFMQFPPLGLVLVAMLGIGVAERSGLLPALLARLLRLTPRALLAPMVVLLGILSSVTLDAGYVVLPPLAAILFHAAGRSPLAGLAAAFAGVSAGFSAHLVITALDPLLAGLTEAGARILDPDYAVAVTANWWLMIVSTLVLALVGWWVTARVVEPRQAGVELAGAQESRADNGLGADPGRGLRHAGIVFGITLALVLAAVLVPGAPLHGEGENFARWVEAMVPLLLILFLLPGLAYGFAAGTLNSNHDVAQMLSATIAALAPYIVLAFVAAQFIEAFNYSQLGLLLAITGGQWLASLAVPAPVLAVGFILIAMLANLFIGSASAKYAFLAPVFVPMLMQAGLSPELTQAAYRIGDSVTNIITPLNPYWVIVLAFVQRWRPEAGIGTLMALMLPYAIAFAVVWPLLLAVWVALGIPPGPGAPVILG</sequence>
<keyword evidence="1" id="KW-0472">Membrane</keyword>
<comment type="caution">
    <text evidence="2">The sequence shown here is derived from an EMBL/GenBank/DDBJ whole genome shotgun (WGS) entry which is preliminary data.</text>
</comment>
<name>A0A2A2FAZ7_9GAMM</name>
<dbReference type="PANTHER" id="PTHR30282:SF1">
    <property type="entry name" value="ABGT FAMILY TRANSPORTER"/>
    <property type="match status" value="1"/>
</dbReference>
<dbReference type="EMBL" id="NSKD01000001">
    <property type="protein sequence ID" value="PAU81857.1"/>
    <property type="molecule type" value="Genomic_DNA"/>
</dbReference>
<evidence type="ECO:0000313" key="3">
    <source>
        <dbReference type="Proteomes" id="UP000218896"/>
    </source>
</evidence>
<feature type="transmembrane region" description="Helical" evidence="1">
    <location>
        <begin position="266"/>
        <end position="287"/>
    </location>
</feature>
<feature type="transmembrane region" description="Helical" evidence="1">
    <location>
        <begin position="438"/>
        <end position="457"/>
    </location>
</feature>
<reference evidence="2 3" key="1">
    <citation type="submission" date="2017-08" db="EMBL/GenBank/DDBJ databases">
        <title>Halovibrio sewagensis sp. nov., isolated from wastewater of high salinity.</title>
        <authorList>
            <person name="Dong X."/>
            <person name="Zhang G."/>
        </authorList>
    </citation>
    <scope>NUCLEOTIDE SEQUENCE [LARGE SCALE GENOMIC DNA]</scope>
    <source>
        <strain evidence="2 3">YL5-2</strain>
    </source>
</reference>
<dbReference type="PANTHER" id="PTHR30282">
    <property type="entry name" value="P-AMINOBENZOYL GLUTAMATE TRANSPORTER"/>
    <property type="match status" value="1"/>
</dbReference>
<dbReference type="GO" id="GO:0015558">
    <property type="term" value="F:secondary active p-aminobenzoyl-glutamate transmembrane transporter activity"/>
    <property type="evidence" value="ECO:0007669"/>
    <property type="project" value="InterPro"/>
</dbReference>
<feature type="transmembrane region" description="Helical" evidence="1">
    <location>
        <begin position="84"/>
        <end position="103"/>
    </location>
</feature>
<organism evidence="2 3">
    <name type="scientific">Halovibrio salipaludis</name>
    <dbReference type="NCBI Taxonomy" id="2032626"/>
    <lineage>
        <taxon>Bacteria</taxon>
        <taxon>Pseudomonadati</taxon>
        <taxon>Pseudomonadota</taxon>
        <taxon>Gammaproteobacteria</taxon>
        <taxon>Oceanospirillales</taxon>
        <taxon>Halomonadaceae</taxon>
        <taxon>Halovibrio</taxon>
    </lineage>
</organism>
<feature type="transmembrane region" description="Helical" evidence="1">
    <location>
        <begin position="205"/>
        <end position="230"/>
    </location>
</feature>
<evidence type="ECO:0000256" key="1">
    <source>
        <dbReference type="SAM" id="Phobius"/>
    </source>
</evidence>
<dbReference type="AlphaFoldDB" id="A0A2A2FAZ7"/>
<feature type="transmembrane region" description="Helical" evidence="1">
    <location>
        <begin position="124"/>
        <end position="147"/>
    </location>
</feature>
<feature type="transmembrane region" description="Helical" evidence="1">
    <location>
        <begin position="332"/>
        <end position="351"/>
    </location>
</feature>
<dbReference type="RefSeq" id="WP_095615957.1">
    <property type="nucleotide sequence ID" value="NZ_NSKD01000001.1"/>
</dbReference>
<feature type="transmembrane region" description="Helical" evidence="1">
    <location>
        <begin position="383"/>
        <end position="401"/>
    </location>
</feature>
<evidence type="ECO:0000313" key="2">
    <source>
        <dbReference type="EMBL" id="PAU81857.1"/>
    </source>
</evidence>
<feature type="transmembrane region" description="Helical" evidence="1">
    <location>
        <begin position="299"/>
        <end position="320"/>
    </location>
</feature>
<keyword evidence="1" id="KW-0812">Transmembrane</keyword>
<dbReference type="Pfam" id="PF03806">
    <property type="entry name" value="ABG_transport"/>
    <property type="match status" value="1"/>
</dbReference>
<dbReference type="InterPro" id="IPR004697">
    <property type="entry name" value="AbgT"/>
</dbReference>
<keyword evidence="1" id="KW-1133">Transmembrane helix</keyword>
<dbReference type="Proteomes" id="UP000218896">
    <property type="component" value="Unassembled WGS sequence"/>
</dbReference>
<feature type="transmembrane region" description="Helical" evidence="1">
    <location>
        <begin position="21"/>
        <end position="45"/>
    </location>
</feature>
<feature type="transmembrane region" description="Helical" evidence="1">
    <location>
        <begin position="408"/>
        <end position="426"/>
    </location>
</feature>